<dbReference type="OrthoDB" id="5818274at2759"/>
<protein>
    <submittedName>
        <fullName evidence="2">Uncharacterized protein</fullName>
    </submittedName>
</protein>
<dbReference type="EMBL" id="PDUG01000005">
    <property type="protein sequence ID" value="PIC28625.1"/>
    <property type="molecule type" value="Genomic_DNA"/>
</dbReference>
<reference evidence="3" key="1">
    <citation type="submission" date="2017-10" db="EMBL/GenBank/DDBJ databases">
        <title>Rapid genome shrinkage in a self-fertile nematode reveals novel sperm competition proteins.</title>
        <authorList>
            <person name="Yin D."/>
            <person name="Schwarz E.M."/>
            <person name="Thomas C.G."/>
            <person name="Felde R.L."/>
            <person name="Korf I.F."/>
            <person name="Cutter A.D."/>
            <person name="Schartner C.M."/>
            <person name="Ralston E.J."/>
            <person name="Meyer B.J."/>
            <person name="Haag E.S."/>
        </authorList>
    </citation>
    <scope>NUCLEOTIDE SEQUENCE [LARGE SCALE GENOMIC DNA]</scope>
    <source>
        <strain evidence="3">JU1422</strain>
    </source>
</reference>
<sequence length="88" mass="10233">MSSSCIQYIFVLSVLVSIVSARPPVRNDQEKKLLGEVVEPMELDDYVDYFEDFFPVLNNSTKLNENYQYEKKKYLTSVGFPAKIKKML</sequence>
<name>A0A2G5TMV2_9PELO</name>
<dbReference type="AlphaFoldDB" id="A0A2G5TMV2"/>
<evidence type="ECO:0000313" key="2">
    <source>
        <dbReference type="EMBL" id="PIC28625.1"/>
    </source>
</evidence>
<keyword evidence="1" id="KW-0732">Signal</keyword>
<evidence type="ECO:0000256" key="1">
    <source>
        <dbReference type="SAM" id="SignalP"/>
    </source>
</evidence>
<organism evidence="2 3">
    <name type="scientific">Caenorhabditis nigoni</name>
    <dbReference type="NCBI Taxonomy" id="1611254"/>
    <lineage>
        <taxon>Eukaryota</taxon>
        <taxon>Metazoa</taxon>
        <taxon>Ecdysozoa</taxon>
        <taxon>Nematoda</taxon>
        <taxon>Chromadorea</taxon>
        <taxon>Rhabditida</taxon>
        <taxon>Rhabditina</taxon>
        <taxon>Rhabditomorpha</taxon>
        <taxon>Rhabditoidea</taxon>
        <taxon>Rhabditidae</taxon>
        <taxon>Peloderinae</taxon>
        <taxon>Caenorhabditis</taxon>
    </lineage>
</organism>
<gene>
    <name evidence="2" type="primary">Cni-Y50E8A.1</name>
    <name evidence="2" type="synonym">Cnig_chr_V.g20476</name>
    <name evidence="2" type="ORF">B9Z55_020476</name>
</gene>
<feature type="chain" id="PRO_5013848725" evidence="1">
    <location>
        <begin position="22"/>
        <end position="88"/>
    </location>
</feature>
<accession>A0A2G5TMV2</accession>
<dbReference type="Proteomes" id="UP000230233">
    <property type="component" value="Chromosome V"/>
</dbReference>
<feature type="signal peptide" evidence="1">
    <location>
        <begin position="1"/>
        <end position="21"/>
    </location>
</feature>
<keyword evidence="3" id="KW-1185">Reference proteome</keyword>
<evidence type="ECO:0000313" key="3">
    <source>
        <dbReference type="Proteomes" id="UP000230233"/>
    </source>
</evidence>
<proteinExistence type="predicted"/>
<comment type="caution">
    <text evidence="2">The sequence shown here is derived from an EMBL/GenBank/DDBJ whole genome shotgun (WGS) entry which is preliminary data.</text>
</comment>